<dbReference type="PROSITE" id="PS50932">
    <property type="entry name" value="HTH_LACI_2"/>
    <property type="match status" value="1"/>
</dbReference>
<dbReference type="InterPro" id="IPR001387">
    <property type="entry name" value="Cro/C1-type_HTH"/>
</dbReference>
<dbReference type="InterPro" id="IPR028082">
    <property type="entry name" value="Peripla_BP_I"/>
</dbReference>
<evidence type="ECO:0000256" key="3">
    <source>
        <dbReference type="ARBA" id="ARBA00023125"/>
    </source>
</evidence>
<evidence type="ECO:0000259" key="5">
    <source>
        <dbReference type="PROSITE" id="PS50932"/>
    </source>
</evidence>
<gene>
    <name evidence="7" type="primary">degA_1</name>
    <name evidence="7" type="ORF">RGLFYP19_01943</name>
</gene>
<reference evidence="7" key="1">
    <citation type="submission" date="2019-11" db="EMBL/GenBank/DDBJ databases">
        <authorList>
            <person name="Feng L."/>
        </authorList>
    </citation>
    <scope>NUCLEOTIDE SEQUENCE</scope>
    <source>
        <strain evidence="7">RgnavusLFYP19</strain>
    </source>
</reference>
<dbReference type="PROSITE" id="PS00356">
    <property type="entry name" value="HTH_LACI_1"/>
    <property type="match status" value="1"/>
</dbReference>
<dbReference type="PRINTS" id="PR00036">
    <property type="entry name" value="HTHLACI"/>
</dbReference>
<feature type="domain" description="HTH cro/C1-type" evidence="6">
    <location>
        <begin position="3"/>
        <end position="46"/>
    </location>
</feature>
<dbReference type="Gene3D" id="1.10.260.40">
    <property type="entry name" value="lambda repressor-like DNA-binding domains"/>
    <property type="match status" value="1"/>
</dbReference>
<dbReference type="PANTHER" id="PTHR30146">
    <property type="entry name" value="LACI-RELATED TRANSCRIPTIONAL REPRESSOR"/>
    <property type="match status" value="1"/>
</dbReference>
<evidence type="ECO:0000256" key="4">
    <source>
        <dbReference type="ARBA" id="ARBA00023163"/>
    </source>
</evidence>
<dbReference type="PANTHER" id="PTHR30146:SF95">
    <property type="entry name" value="RIBOSE OPERON REPRESSOR"/>
    <property type="match status" value="1"/>
</dbReference>
<dbReference type="RefSeq" id="WP_156729765.1">
    <property type="nucleotide sequence ID" value="NZ_CACRUK010000027.1"/>
</dbReference>
<sequence length="328" mass="36302">MTTLKDVAERAGVTVTTVSRVINNRGYISEKTRQKVYDVMKEIGYQPNEVARSLSKQHTSTIGVIVPHIVHPYFAKLLSNIESAVAAENYKMIVCNSKEERSNERKYVEMFKSNQVAGIILCSGTVSANEFLNLNIPIVTIECDEALGDCNIQCDNYMGGVLATEYLAKCGCKEIVHFGGVERQVMPANKRCVGFREVCEKYGIQHHEIETSEASYIVMEYQENIKQTLQKYPEIDGIFASSDVIGAQSIQACSALGKRVPEDVQIVGFDDVNIATLVNPMLTTIRQPIKEMAQLAVDAILKNRGGGVMPAKVVLPVSLMRRGTTKEK</sequence>
<dbReference type="SUPFAM" id="SSF47413">
    <property type="entry name" value="lambda repressor-like DNA-binding domains"/>
    <property type="match status" value="1"/>
</dbReference>
<dbReference type="GO" id="GO:0003700">
    <property type="term" value="F:DNA-binding transcription factor activity"/>
    <property type="evidence" value="ECO:0007669"/>
    <property type="project" value="TreeGrafter"/>
</dbReference>
<keyword evidence="4" id="KW-0804">Transcription</keyword>
<feature type="domain" description="HTH lacI-type" evidence="5">
    <location>
        <begin position="2"/>
        <end position="56"/>
    </location>
</feature>
<dbReference type="SMART" id="SM00354">
    <property type="entry name" value="HTH_LACI"/>
    <property type="match status" value="1"/>
</dbReference>
<dbReference type="Pfam" id="PF13377">
    <property type="entry name" value="Peripla_BP_3"/>
    <property type="match status" value="1"/>
</dbReference>
<dbReference type="EMBL" id="CACRUK010000027">
    <property type="protein sequence ID" value="VYU33967.1"/>
    <property type="molecule type" value="Genomic_DNA"/>
</dbReference>
<keyword evidence="3" id="KW-0238">DNA-binding</keyword>
<dbReference type="GO" id="GO:0000976">
    <property type="term" value="F:transcription cis-regulatory region binding"/>
    <property type="evidence" value="ECO:0007669"/>
    <property type="project" value="TreeGrafter"/>
</dbReference>
<dbReference type="AlphaFoldDB" id="A0A6N3E8B4"/>
<dbReference type="Pfam" id="PF00356">
    <property type="entry name" value="LacI"/>
    <property type="match status" value="1"/>
</dbReference>
<dbReference type="SUPFAM" id="SSF53822">
    <property type="entry name" value="Periplasmic binding protein-like I"/>
    <property type="match status" value="1"/>
</dbReference>
<evidence type="ECO:0000313" key="7">
    <source>
        <dbReference type="EMBL" id="VYU33967.1"/>
    </source>
</evidence>
<dbReference type="InterPro" id="IPR046335">
    <property type="entry name" value="LacI/GalR-like_sensor"/>
</dbReference>
<dbReference type="InterPro" id="IPR010982">
    <property type="entry name" value="Lambda_DNA-bd_dom_sf"/>
</dbReference>
<dbReference type="CDD" id="cd01392">
    <property type="entry name" value="HTH_LacI"/>
    <property type="match status" value="1"/>
</dbReference>
<dbReference type="PROSITE" id="PS50943">
    <property type="entry name" value="HTH_CROC1"/>
    <property type="match status" value="1"/>
</dbReference>
<accession>A0A6N3E8B4</accession>
<organism evidence="7">
    <name type="scientific">Mediterraneibacter gnavus</name>
    <name type="common">Ruminococcus gnavus</name>
    <dbReference type="NCBI Taxonomy" id="33038"/>
    <lineage>
        <taxon>Bacteria</taxon>
        <taxon>Bacillati</taxon>
        <taxon>Bacillota</taxon>
        <taxon>Clostridia</taxon>
        <taxon>Lachnospirales</taxon>
        <taxon>Lachnospiraceae</taxon>
        <taxon>Mediterraneibacter</taxon>
    </lineage>
</organism>
<protein>
    <submittedName>
        <fullName evidence="7">HTH-type transcriptional regulator DegA</fullName>
    </submittedName>
</protein>
<evidence type="ECO:0000256" key="1">
    <source>
        <dbReference type="ARBA" id="ARBA00022491"/>
    </source>
</evidence>
<dbReference type="CDD" id="cd06291">
    <property type="entry name" value="PBP1_Qymf-like"/>
    <property type="match status" value="1"/>
</dbReference>
<dbReference type="Gene3D" id="3.40.50.2300">
    <property type="match status" value="2"/>
</dbReference>
<name>A0A6N3E8B4_MEDGN</name>
<keyword evidence="2" id="KW-0805">Transcription regulation</keyword>
<keyword evidence="1" id="KW-0678">Repressor</keyword>
<evidence type="ECO:0000256" key="2">
    <source>
        <dbReference type="ARBA" id="ARBA00023015"/>
    </source>
</evidence>
<proteinExistence type="predicted"/>
<evidence type="ECO:0000259" key="6">
    <source>
        <dbReference type="PROSITE" id="PS50943"/>
    </source>
</evidence>
<dbReference type="InterPro" id="IPR000843">
    <property type="entry name" value="HTH_LacI"/>
</dbReference>